<dbReference type="PIRSF" id="PIRSF001365">
    <property type="entry name" value="DHDPS"/>
    <property type="match status" value="1"/>
</dbReference>
<dbReference type="InterPro" id="IPR013785">
    <property type="entry name" value="Aldolase_TIM"/>
</dbReference>
<dbReference type="SUPFAM" id="SSF51569">
    <property type="entry name" value="Aldolase"/>
    <property type="match status" value="1"/>
</dbReference>
<dbReference type="EMBL" id="RBVX01000007">
    <property type="protein sequence ID" value="RSL33603.1"/>
    <property type="molecule type" value="Genomic_DNA"/>
</dbReference>
<dbReference type="InterPro" id="IPR002220">
    <property type="entry name" value="DapA-like"/>
</dbReference>
<dbReference type="GO" id="GO:0005829">
    <property type="term" value="C:cytosol"/>
    <property type="evidence" value="ECO:0007669"/>
    <property type="project" value="TreeGrafter"/>
</dbReference>
<evidence type="ECO:0000256" key="4">
    <source>
        <dbReference type="PIRSR" id="PIRSR001365-1"/>
    </source>
</evidence>
<dbReference type="PANTHER" id="PTHR42849:SF1">
    <property type="entry name" value="N-ACETYLNEURAMINATE LYASE"/>
    <property type="match status" value="1"/>
</dbReference>
<reference evidence="6 7" key="1">
    <citation type="submission" date="2018-10" db="EMBL/GenBank/DDBJ databases">
        <title>Draft genome sequence of Bacillus salarius IM0101, isolated from a hypersaline soil in Inner Mongolia, China.</title>
        <authorList>
            <person name="Yamprayoonswat W."/>
            <person name="Boonvisut S."/>
            <person name="Jumpathong W."/>
            <person name="Sittihan S."/>
            <person name="Ruangsuj P."/>
            <person name="Wanthongcharoen S."/>
            <person name="Thongpramul N."/>
            <person name="Pimmason S."/>
            <person name="Yu B."/>
            <person name="Yasawong M."/>
        </authorList>
    </citation>
    <scope>NUCLEOTIDE SEQUENCE [LARGE SCALE GENOMIC DNA]</scope>
    <source>
        <strain evidence="6 7">IM0101</strain>
    </source>
</reference>
<dbReference type="PROSITE" id="PS00666">
    <property type="entry name" value="DHDPS_2"/>
    <property type="match status" value="1"/>
</dbReference>
<comment type="similarity">
    <text evidence="3">Belongs to the DapA family.</text>
</comment>
<evidence type="ECO:0000256" key="3">
    <source>
        <dbReference type="PIRNR" id="PIRNR001365"/>
    </source>
</evidence>
<evidence type="ECO:0000313" key="6">
    <source>
        <dbReference type="EMBL" id="RSL33603.1"/>
    </source>
</evidence>
<accession>A0A428N536</accession>
<evidence type="ECO:0000256" key="1">
    <source>
        <dbReference type="ARBA" id="ARBA00023239"/>
    </source>
</evidence>
<feature type="active site" description="Proton donor/acceptor" evidence="4">
    <location>
        <position position="138"/>
    </location>
</feature>
<sequence>MKDNYLKGVVPALVTPLDRSGRNIDNEGLRTLINFQINKGVNGLFTLGSSGEGVLFDVETRKKVMKLTVDEVNERVPVVFHVGSHRPQEVLDLAEYAVQIKSNGVAIIPPFYYSLDDSALFQYFKKIAEKIEIPIYLYNIPSNTKNSISVPLFKKLADRYPHIIGMKESSMNFENFYELVQSAGETHSTLMGNDEQFLPALTMGGSGAVSAGATAIPEPFVALYQAYNNGDMEEAKEWQSICADVKKMLAKPYPIGTIKKALEFRGIISGTVSAPLRQLDEKETNELKQTMLNLGYLNIEATN</sequence>
<dbReference type="AlphaFoldDB" id="A0A428N536"/>
<dbReference type="GO" id="GO:0019262">
    <property type="term" value="P:N-acetylneuraminate catabolic process"/>
    <property type="evidence" value="ECO:0007669"/>
    <property type="project" value="TreeGrafter"/>
</dbReference>
<organism evidence="6 7">
    <name type="scientific">Salibacterium salarium</name>
    <dbReference type="NCBI Taxonomy" id="284579"/>
    <lineage>
        <taxon>Bacteria</taxon>
        <taxon>Bacillati</taxon>
        <taxon>Bacillota</taxon>
        <taxon>Bacilli</taxon>
        <taxon>Bacillales</taxon>
        <taxon>Bacillaceae</taxon>
    </lineage>
</organism>
<evidence type="ECO:0000256" key="5">
    <source>
        <dbReference type="PIRSR" id="PIRSR001365-2"/>
    </source>
</evidence>
<gene>
    <name evidence="6" type="ORF">D7Z54_09840</name>
</gene>
<dbReference type="CDD" id="cd00408">
    <property type="entry name" value="DHDPS-like"/>
    <property type="match status" value="1"/>
</dbReference>
<dbReference type="RefSeq" id="WP_125555659.1">
    <property type="nucleotide sequence ID" value="NZ_RBVX01000007.1"/>
</dbReference>
<feature type="binding site" evidence="5">
    <location>
        <position position="209"/>
    </location>
    <ligand>
        <name>pyruvate</name>
        <dbReference type="ChEBI" id="CHEBI:15361"/>
    </ligand>
</feature>
<dbReference type="InterPro" id="IPR020625">
    <property type="entry name" value="Schiff_base-form_aldolases_AS"/>
</dbReference>
<dbReference type="Proteomes" id="UP000275076">
    <property type="component" value="Unassembled WGS sequence"/>
</dbReference>
<keyword evidence="7" id="KW-1185">Reference proteome</keyword>
<dbReference type="SMART" id="SM01130">
    <property type="entry name" value="DHDPS"/>
    <property type="match status" value="1"/>
</dbReference>
<proteinExistence type="inferred from homology"/>
<feature type="active site" description="Schiff-base intermediate with substrate" evidence="4">
    <location>
        <position position="167"/>
    </location>
</feature>
<comment type="caution">
    <text evidence="6">The sequence shown here is derived from an EMBL/GenBank/DDBJ whole genome shotgun (WGS) entry which is preliminary data.</text>
</comment>
<dbReference type="PRINTS" id="PR00146">
    <property type="entry name" value="DHPICSNTHASE"/>
</dbReference>
<dbReference type="GO" id="GO:0008747">
    <property type="term" value="F:N-acetylneuraminate lyase activity"/>
    <property type="evidence" value="ECO:0007669"/>
    <property type="project" value="TreeGrafter"/>
</dbReference>
<evidence type="ECO:0000256" key="2">
    <source>
        <dbReference type="ARBA" id="ARBA00023270"/>
    </source>
</evidence>
<protein>
    <submittedName>
        <fullName evidence="6">Dihydrodipicolinate synthase family protein</fullName>
    </submittedName>
</protein>
<keyword evidence="2" id="KW-0704">Schiff base</keyword>
<dbReference type="Gene3D" id="3.20.20.70">
    <property type="entry name" value="Aldolase class I"/>
    <property type="match status" value="1"/>
</dbReference>
<dbReference type="Pfam" id="PF00701">
    <property type="entry name" value="DHDPS"/>
    <property type="match status" value="1"/>
</dbReference>
<evidence type="ECO:0000313" key="7">
    <source>
        <dbReference type="Proteomes" id="UP000275076"/>
    </source>
</evidence>
<name>A0A428N536_9BACI</name>
<dbReference type="OrthoDB" id="9771791at2"/>
<keyword evidence="1 3" id="KW-0456">Lyase</keyword>
<dbReference type="PANTHER" id="PTHR42849">
    <property type="entry name" value="N-ACETYLNEURAMINATE LYASE"/>
    <property type="match status" value="1"/>
</dbReference>